<dbReference type="PANTHER" id="PTHR46111:SF1">
    <property type="entry name" value="RIBOSOMAL RNA SMALL SUBUNIT METHYLTRANSFERASE I"/>
    <property type="match status" value="1"/>
</dbReference>
<protein>
    <recommendedName>
        <fullName evidence="7">Tetrapyrrole methylase domain-containing protein</fullName>
    </recommendedName>
</protein>
<gene>
    <name evidence="6" type="ORF">S01H4_46135</name>
</gene>
<dbReference type="AlphaFoldDB" id="X1C7T0"/>
<proteinExistence type="predicted"/>
<comment type="caution">
    <text evidence="6">The sequence shown here is derived from an EMBL/GenBank/DDBJ whole genome shotgun (WGS) entry which is preliminary data.</text>
</comment>
<dbReference type="FunFam" id="3.30.950.10:FF:000002">
    <property type="entry name" value="Ribosomal RNA small subunit methyltransferase I"/>
    <property type="match status" value="1"/>
</dbReference>
<reference evidence="6" key="1">
    <citation type="journal article" date="2014" name="Front. Microbiol.">
        <title>High frequency of phylogenetically diverse reductive dehalogenase-homologous genes in deep subseafloor sedimentary metagenomes.</title>
        <authorList>
            <person name="Kawai M."/>
            <person name="Futagami T."/>
            <person name="Toyoda A."/>
            <person name="Takaki Y."/>
            <person name="Nishi S."/>
            <person name="Hori S."/>
            <person name="Arai W."/>
            <person name="Tsubouchi T."/>
            <person name="Morono Y."/>
            <person name="Uchiyama I."/>
            <person name="Ito T."/>
            <person name="Fujiyama A."/>
            <person name="Inagaki F."/>
            <person name="Takami H."/>
        </authorList>
    </citation>
    <scope>NUCLEOTIDE SEQUENCE</scope>
    <source>
        <strain evidence="6">Expedition CK06-06</strain>
    </source>
</reference>
<keyword evidence="4" id="KW-0808">Transferase</keyword>
<dbReference type="EMBL" id="BART01025752">
    <property type="protein sequence ID" value="GAH04116.1"/>
    <property type="molecule type" value="Genomic_DNA"/>
</dbReference>
<dbReference type="InterPro" id="IPR008189">
    <property type="entry name" value="rRNA_ssu_MeTfrase_I"/>
</dbReference>
<evidence type="ECO:0000256" key="3">
    <source>
        <dbReference type="ARBA" id="ARBA00022603"/>
    </source>
</evidence>
<dbReference type="GO" id="GO:0006364">
    <property type="term" value="P:rRNA processing"/>
    <property type="evidence" value="ECO:0007669"/>
    <property type="project" value="UniProtKB-KW"/>
</dbReference>
<evidence type="ECO:0000256" key="2">
    <source>
        <dbReference type="ARBA" id="ARBA00022552"/>
    </source>
</evidence>
<keyword evidence="3" id="KW-0489">Methyltransferase</keyword>
<name>X1C7T0_9ZZZZ</name>
<keyword evidence="5" id="KW-0949">S-adenosyl-L-methionine</keyword>
<feature type="non-terminal residue" evidence="6">
    <location>
        <position position="1"/>
    </location>
</feature>
<evidence type="ECO:0000256" key="4">
    <source>
        <dbReference type="ARBA" id="ARBA00022679"/>
    </source>
</evidence>
<dbReference type="InterPro" id="IPR014776">
    <property type="entry name" value="4pyrrole_Mease_sub2"/>
</dbReference>
<dbReference type="GO" id="GO:0032259">
    <property type="term" value="P:methylation"/>
    <property type="evidence" value="ECO:0007669"/>
    <property type="project" value="UniProtKB-KW"/>
</dbReference>
<dbReference type="InterPro" id="IPR035996">
    <property type="entry name" value="4pyrrol_Methylase_sf"/>
</dbReference>
<dbReference type="SUPFAM" id="SSF53790">
    <property type="entry name" value="Tetrapyrrole methylase"/>
    <property type="match status" value="1"/>
</dbReference>
<accession>X1C7T0</accession>
<evidence type="ECO:0008006" key="7">
    <source>
        <dbReference type="Google" id="ProtNLM"/>
    </source>
</evidence>
<dbReference type="Gene3D" id="3.30.950.10">
    <property type="entry name" value="Methyltransferase, Cobalt-precorrin-4 Transmethylase, Domain 2"/>
    <property type="match status" value="1"/>
</dbReference>
<dbReference type="GO" id="GO:0008168">
    <property type="term" value="F:methyltransferase activity"/>
    <property type="evidence" value="ECO:0007669"/>
    <property type="project" value="UniProtKB-KW"/>
</dbReference>
<dbReference type="PANTHER" id="PTHR46111">
    <property type="entry name" value="RIBOSOMAL RNA SMALL SUBUNIT METHYLTRANSFERASE I"/>
    <property type="match status" value="1"/>
</dbReference>
<organism evidence="6">
    <name type="scientific">marine sediment metagenome</name>
    <dbReference type="NCBI Taxonomy" id="412755"/>
    <lineage>
        <taxon>unclassified sequences</taxon>
        <taxon>metagenomes</taxon>
        <taxon>ecological metagenomes</taxon>
    </lineage>
</organism>
<evidence type="ECO:0000313" key="6">
    <source>
        <dbReference type="EMBL" id="GAH04116.1"/>
    </source>
</evidence>
<keyword evidence="2" id="KW-0698">rRNA processing</keyword>
<evidence type="ECO:0000256" key="1">
    <source>
        <dbReference type="ARBA" id="ARBA00022490"/>
    </source>
</evidence>
<evidence type="ECO:0000256" key="5">
    <source>
        <dbReference type="ARBA" id="ARBA00022691"/>
    </source>
</evidence>
<sequence>FDGTVPRKEGERRAYLEAIREEQRTIILYESPHRLLTTLKEIAKVLPERRVVLARELTKIYEEFLRGSASEILQTLDARSEIKGECVLLIEGEKGLARKTEPHNVKEAVSLLKKEGISNRTAMKILMCCLDLPRNEAYRLIHAD</sequence>
<keyword evidence="1" id="KW-0963">Cytoplasm</keyword>